<organism evidence="1 2">
    <name type="scientific">Eisenbergiella tayi</name>
    <dbReference type="NCBI Taxonomy" id="1432052"/>
    <lineage>
        <taxon>Bacteria</taxon>
        <taxon>Bacillati</taxon>
        <taxon>Bacillota</taxon>
        <taxon>Clostridia</taxon>
        <taxon>Lachnospirales</taxon>
        <taxon>Lachnospiraceae</taxon>
        <taxon>Eisenbergiella</taxon>
    </lineage>
</organism>
<sequence>MYLNTLGKHELYQSVAKITGTTEKLIKEYVLENMDEITDYHYDESSIHYMELDKFMEYIGCRKLHQIDKIVVNHITPRKDISGVYEEGLLTLPHALTKDTVLAEYLRKIGFTFEFKDECIIMKKDGKAVELDKLNFSNLNVRFGDKCSLKDFNVNGYLFVDEFEIDRVRGWLGSPEILKSIANAYSKTNIADDYADECRNFLVSFDVSIDKIDLEGFSADIDTEYKTEILVKYAIMALAYYEVKSKPFFQMYNPIIFLKRNYDVPGTDICKMWILKFERDRIIPTEFEI</sequence>
<reference evidence="1 2" key="1">
    <citation type="submission" date="2016-07" db="EMBL/GenBank/DDBJ databases">
        <title>Characterization of isolates of Eisenbergiella tayi derived from blood cultures, using whole genome sequencing.</title>
        <authorList>
            <person name="Burdz T."/>
            <person name="Wiebe D."/>
            <person name="Huynh C."/>
            <person name="Bernard K."/>
        </authorList>
    </citation>
    <scope>NUCLEOTIDE SEQUENCE [LARGE SCALE GENOMIC DNA]</scope>
    <source>
        <strain evidence="1 2">NML 110608</strain>
    </source>
</reference>
<evidence type="ECO:0000313" key="1">
    <source>
        <dbReference type="EMBL" id="ODM04540.1"/>
    </source>
</evidence>
<dbReference type="EMBL" id="MCGH01000003">
    <property type="protein sequence ID" value="ODM04540.1"/>
    <property type="molecule type" value="Genomic_DNA"/>
</dbReference>
<gene>
    <name evidence="1" type="ORF">BEI61_05347</name>
</gene>
<dbReference type="RefSeq" id="WP_069154661.1">
    <property type="nucleotide sequence ID" value="NZ_MCGH01000003.1"/>
</dbReference>
<accession>A0A1E3A705</accession>
<comment type="caution">
    <text evidence="1">The sequence shown here is derived from an EMBL/GenBank/DDBJ whole genome shotgun (WGS) entry which is preliminary data.</text>
</comment>
<name>A0A1E3A705_9FIRM</name>
<dbReference type="AlphaFoldDB" id="A0A1E3A705"/>
<evidence type="ECO:0000313" key="2">
    <source>
        <dbReference type="Proteomes" id="UP000094067"/>
    </source>
</evidence>
<dbReference type="Proteomes" id="UP000094067">
    <property type="component" value="Unassembled WGS sequence"/>
</dbReference>
<protein>
    <submittedName>
        <fullName evidence="1">Uncharacterized protein</fullName>
    </submittedName>
</protein>
<proteinExistence type="predicted"/>